<proteinExistence type="predicted"/>
<evidence type="ECO:0000313" key="1">
    <source>
        <dbReference type="EMBL" id="KAI4299933.1"/>
    </source>
</evidence>
<name>A0ACB9KRK9_BAUVA</name>
<sequence length="305" mass="35362">MPSGSIPLALQSLFYKLQYSDTSIATKELTKSFGWDIYDSSMQHDVQELNKVLCEKLEDKMKGTVVEGTIQKLFEGHHMNYIECINVDYKSTRMESFYDLQIDVKGCRDVYASVDKYVEVERLKGDNKYHAEQFGFAGYYNFLYELMYLFDDAPLFQDAKKGVLFIDFPPVLHLQLKRFEYDFMQDTMVKINDRYEFPLRLDLDRENEKYLSPEADRSVHNLYTLYSVLVHSGGVHGGHYYAFIRPTVSDQWEASLVLKDELPLINKSDIGDLVLKDELPSINKSDIGDLAELPAHCKDVQQMDV</sequence>
<dbReference type="Proteomes" id="UP000828941">
    <property type="component" value="Chromosome 13"/>
</dbReference>
<dbReference type="EMBL" id="CM039438">
    <property type="protein sequence ID" value="KAI4299933.1"/>
    <property type="molecule type" value="Genomic_DNA"/>
</dbReference>
<gene>
    <name evidence="1" type="ORF">L6164_033353</name>
</gene>
<accession>A0ACB9KRK9</accession>
<comment type="caution">
    <text evidence="1">The sequence shown here is derived from an EMBL/GenBank/DDBJ whole genome shotgun (WGS) entry which is preliminary data.</text>
</comment>
<evidence type="ECO:0000313" key="2">
    <source>
        <dbReference type="Proteomes" id="UP000828941"/>
    </source>
</evidence>
<reference evidence="1 2" key="1">
    <citation type="journal article" date="2022" name="DNA Res.">
        <title>Chromosomal-level genome assembly of the orchid tree Bauhinia variegata (Leguminosae; Cercidoideae) supports the allotetraploid origin hypothesis of Bauhinia.</title>
        <authorList>
            <person name="Zhong Y."/>
            <person name="Chen Y."/>
            <person name="Zheng D."/>
            <person name="Pang J."/>
            <person name="Liu Y."/>
            <person name="Luo S."/>
            <person name="Meng S."/>
            <person name="Qian L."/>
            <person name="Wei D."/>
            <person name="Dai S."/>
            <person name="Zhou R."/>
        </authorList>
    </citation>
    <scope>NUCLEOTIDE SEQUENCE [LARGE SCALE GENOMIC DNA]</scope>
    <source>
        <strain evidence="1">BV-YZ2020</strain>
    </source>
</reference>
<protein>
    <submittedName>
        <fullName evidence="1">Uncharacterized protein</fullName>
    </submittedName>
</protein>
<keyword evidence="2" id="KW-1185">Reference proteome</keyword>
<organism evidence="1 2">
    <name type="scientific">Bauhinia variegata</name>
    <name type="common">Purple orchid tree</name>
    <name type="synonym">Phanera variegata</name>
    <dbReference type="NCBI Taxonomy" id="167791"/>
    <lineage>
        <taxon>Eukaryota</taxon>
        <taxon>Viridiplantae</taxon>
        <taxon>Streptophyta</taxon>
        <taxon>Embryophyta</taxon>
        <taxon>Tracheophyta</taxon>
        <taxon>Spermatophyta</taxon>
        <taxon>Magnoliopsida</taxon>
        <taxon>eudicotyledons</taxon>
        <taxon>Gunneridae</taxon>
        <taxon>Pentapetalae</taxon>
        <taxon>rosids</taxon>
        <taxon>fabids</taxon>
        <taxon>Fabales</taxon>
        <taxon>Fabaceae</taxon>
        <taxon>Cercidoideae</taxon>
        <taxon>Cercideae</taxon>
        <taxon>Bauhiniinae</taxon>
        <taxon>Bauhinia</taxon>
    </lineage>
</organism>